<dbReference type="KEGG" id="vg:54988901"/>
<protein>
    <submittedName>
        <fullName evidence="1">Uncharacterized protein</fullName>
    </submittedName>
</protein>
<dbReference type="Proteomes" id="UP000240377">
    <property type="component" value="Segment"/>
</dbReference>
<reference evidence="1" key="1">
    <citation type="submission" date="2018-01" db="EMBL/GenBank/DDBJ databases">
        <title>Lactobacillus phages that infect wine-derived L. plantarum strains.</title>
        <authorList>
            <person name="Kyrkou I."/>
            <person name="Hestbjerg Hansen L."/>
        </authorList>
    </citation>
    <scope>NUCLEOTIDE SEQUENCE [LARGE SCALE GENOMIC DNA]</scope>
</reference>
<keyword evidence="2" id="KW-1185">Reference proteome</keyword>
<dbReference type="EMBL" id="MG765279">
    <property type="protein sequence ID" value="AUV60120.1"/>
    <property type="molecule type" value="Genomic_DNA"/>
</dbReference>
<dbReference type="GeneID" id="54988901"/>
<evidence type="ECO:0000313" key="2">
    <source>
        <dbReference type="Proteomes" id="UP000240377"/>
    </source>
</evidence>
<sequence>MMWFNKNKNCPYCTQTMPFMSREGIELRIIYGNQLFTSDESKQINITINYCPMCGRKLMGVK</sequence>
<accession>A0A2K9VD47</accession>
<name>A0A2K9VD47_9CAUD</name>
<organism evidence="1 2">
    <name type="scientific">Lactobacillus phage Semele</name>
    <dbReference type="NCBI Taxonomy" id="2079433"/>
    <lineage>
        <taxon>Viruses</taxon>
        <taxon>Duplodnaviria</taxon>
        <taxon>Heunggongvirae</taxon>
        <taxon>Uroviricota</taxon>
        <taxon>Caudoviricetes</taxon>
        <taxon>Herelleviridae</taxon>
        <taxon>Harbinvirus</taxon>
        <taxon>Harbinvirus semele</taxon>
    </lineage>
</organism>
<proteinExistence type="predicted"/>
<evidence type="ECO:0000313" key="1">
    <source>
        <dbReference type="EMBL" id="AUV60120.1"/>
    </source>
</evidence>
<dbReference type="RefSeq" id="YP_009798439.1">
    <property type="nucleotide sequence ID" value="NC_047926.1"/>
</dbReference>